<dbReference type="Pfam" id="PF00575">
    <property type="entry name" value="S1"/>
    <property type="match status" value="4"/>
</dbReference>
<dbReference type="CDD" id="cd05687">
    <property type="entry name" value="S1_RPS1_repeat_ec1_hs1"/>
    <property type="match status" value="1"/>
</dbReference>
<keyword evidence="3 9" id="KW-0689">Ribosomal protein</keyword>
<dbReference type="STRING" id="78345.BMERY_1202"/>
<feature type="domain" description="S1 motif" evidence="8">
    <location>
        <begin position="64"/>
        <end position="133"/>
    </location>
</feature>
<dbReference type="Proteomes" id="UP000029060">
    <property type="component" value="Unassembled WGS sequence"/>
</dbReference>
<dbReference type="PRINTS" id="PR00681">
    <property type="entry name" value="RIBOSOMALS1"/>
</dbReference>
<dbReference type="FunFam" id="2.40.50.140:FF:000035">
    <property type="entry name" value="30S ribosomal protein S1"/>
    <property type="match status" value="1"/>
</dbReference>
<comment type="similarity">
    <text evidence="1">Belongs to the bacterial ribosomal protein bS1 family.</text>
</comment>
<dbReference type="FunFam" id="2.40.50.140:FF:000031">
    <property type="entry name" value="30S ribosomal protein S1"/>
    <property type="match status" value="1"/>
</dbReference>
<evidence type="ECO:0000313" key="9">
    <source>
        <dbReference type="EMBL" id="KFI71679.1"/>
    </source>
</evidence>
<evidence type="ECO:0000256" key="5">
    <source>
        <dbReference type="ARBA" id="ARBA00035293"/>
    </source>
</evidence>
<dbReference type="GO" id="GO:1990904">
    <property type="term" value="C:ribonucleoprotein complex"/>
    <property type="evidence" value="ECO:0007669"/>
    <property type="project" value="UniProtKB-KW"/>
</dbReference>
<dbReference type="CDD" id="cd05688">
    <property type="entry name" value="S1_RPS1_repeat_ec3"/>
    <property type="match status" value="1"/>
</dbReference>
<dbReference type="GO" id="GO:0003735">
    <property type="term" value="F:structural constituent of ribosome"/>
    <property type="evidence" value="ECO:0007669"/>
    <property type="project" value="TreeGrafter"/>
</dbReference>
<proteinExistence type="inferred from homology"/>
<dbReference type="EMBL" id="JGZC01000001">
    <property type="protein sequence ID" value="KFI71679.1"/>
    <property type="molecule type" value="Genomic_DNA"/>
</dbReference>
<keyword evidence="2" id="KW-0694">RNA-binding</keyword>
<dbReference type="PANTHER" id="PTHR10724">
    <property type="entry name" value="30S RIBOSOMAL PROTEIN S1"/>
    <property type="match status" value="1"/>
</dbReference>
<sequence length="518" mass="58070">MSAWHLFVRTAKTEYRVISTNYKKPFIYMAQNNNEVAKVAINDIGTEEDFIKAVDSTIKNFDDGDLVEGTVVKIDHDEVLLDIGYKTEGVIPSRELSIKKDVDPDEVVEVGDTVEALVVTKEDKEGRLILSKKRAQYERAWGDIEKIKEADGVVEGTVIEAVKGGLIVDIGLRGFLPASLVEMRRVRDLSPYIGQKIEAKILELDKNRNNVVLSRRQYLEETQSEVRETFLSQLKKGQIREGVVSSIVNFGAFVDLGGVDGLIHVSELSWKHIDHPSEVVKVGDKVTVEVLDVDLDRERISLSLKATQEDPWQRFARTHVPGQIVKGKVTKIVQFGVFISVEDGIEGLVHISELANRHVENPETVVKPGETVFVKVIDVDLDRRRISLSLKQANDSVDPASEDFDPALYGMPAEYDEEGNYKYPEGFDPNTNEWLAGYEKQREEWESQYAAAHDLWEEHKEFVAKELEHAEESAAADGQAAKEEKVEEVSNYSSESTSNGTLADSDQLAALRDKLLGE</sequence>
<dbReference type="GO" id="GO:0003729">
    <property type="term" value="F:mRNA binding"/>
    <property type="evidence" value="ECO:0007669"/>
    <property type="project" value="TreeGrafter"/>
</dbReference>
<dbReference type="FunFam" id="2.40.50.140:FF:000039">
    <property type="entry name" value="30S ribosomal protein S1"/>
    <property type="match status" value="1"/>
</dbReference>
<dbReference type="SMART" id="SM00316">
    <property type="entry name" value="S1"/>
    <property type="match status" value="4"/>
</dbReference>
<dbReference type="InterPro" id="IPR050437">
    <property type="entry name" value="Ribos_protein_bS1-like"/>
</dbReference>
<dbReference type="Gene3D" id="2.40.50.140">
    <property type="entry name" value="Nucleic acid-binding proteins"/>
    <property type="match status" value="4"/>
</dbReference>
<evidence type="ECO:0000256" key="6">
    <source>
        <dbReference type="ARBA" id="ARBA00035517"/>
    </source>
</evidence>
<feature type="domain" description="S1 motif" evidence="8">
    <location>
        <begin position="237"/>
        <end position="305"/>
    </location>
</feature>
<gene>
    <name evidence="9" type="ORF">BMERY_1202</name>
</gene>
<dbReference type="AlphaFoldDB" id="A0A087BKX9"/>
<keyword evidence="4" id="KW-0687">Ribonucleoprotein</keyword>
<dbReference type="GO" id="GO:0006412">
    <property type="term" value="P:translation"/>
    <property type="evidence" value="ECO:0007669"/>
    <property type="project" value="TreeGrafter"/>
</dbReference>
<dbReference type="InterPro" id="IPR003029">
    <property type="entry name" value="S1_domain"/>
</dbReference>
<feature type="domain" description="S1 motif" evidence="8">
    <location>
        <begin position="151"/>
        <end position="216"/>
    </location>
</feature>
<evidence type="ECO:0000256" key="4">
    <source>
        <dbReference type="ARBA" id="ARBA00023274"/>
    </source>
</evidence>
<evidence type="ECO:0000256" key="1">
    <source>
        <dbReference type="ARBA" id="ARBA00006767"/>
    </source>
</evidence>
<evidence type="ECO:0000256" key="2">
    <source>
        <dbReference type="ARBA" id="ARBA00022884"/>
    </source>
</evidence>
<dbReference type="InterPro" id="IPR012340">
    <property type="entry name" value="NA-bd_OB-fold"/>
</dbReference>
<dbReference type="NCBIfam" id="NF005208">
    <property type="entry name" value="PRK06676.1"/>
    <property type="match status" value="1"/>
</dbReference>
<evidence type="ECO:0000256" key="3">
    <source>
        <dbReference type="ARBA" id="ARBA00022980"/>
    </source>
</evidence>
<feature type="compositionally biased region" description="Polar residues" evidence="7">
    <location>
        <begin position="490"/>
        <end position="504"/>
    </location>
</feature>
<dbReference type="NCBIfam" id="NF005911">
    <property type="entry name" value="PRK07899.1"/>
    <property type="match status" value="1"/>
</dbReference>
<dbReference type="GO" id="GO:0016491">
    <property type="term" value="F:oxidoreductase activity"/>
    <property type="evidence" value="ECO:0007669"/>
    <property type="project" value="UniProtKB-KW"/>
</dbReference>
<name>A0A087BKX9_9BIFI</name>
<organism evidence="9 10">
    <name type="scientific">Bifidobacterium merycicum</name>
    <dbReference type="NCBI Taxonomy" id="78345"/>
    <lineage>
        <taxon>Bacteria</taxon>
        <taxon>Bacillati</taxon>
        <taxon>Actinomycetota</taxon>
        <taxon>Actinomycetes</taxon>
        <taxon>Bifidobacteriales</taxon>
        <taxon>Bifidobacteriaceae</taxon>
        <taxon>Bifidobacterium</taxon>
    </lineage>
</organism>
<dbReference type="eggNOG" id="COG0539">
    <property type="taxonomic scope" value="Bacteria"/>
</dbReference>
<keyword evidence="9" id="KW-0560">Oxidoreductase</keyword>
<evidence type="ECO:0000256" key="7">
    <source>
        <dbReference type="SAM" id="MobiDB-lite"/>
    </source>
</evidence>
<dbReference type="GO" id="GO:0005840">
    <property type="term" value="C:ribosome"/>
    <property type="evidence" value="ECO:0007669"/>
    <property type="project" value="UniProtKB-KW"/>
</dbReference>
<evidence type="ECO:0000313" key="10">
    <source>
        <dbReference type="Proteomes" id="UP000029060"/>
    </source>
</evidence>
<evidence type="ECO:0000259" key="8">
    <source>
        <dbReference type="PROSITE" id="PS50126"/>
    </source>
</evidence>
<dbReference type="InterPro" id="IPR035104">
    <property type="entry name" value="Ribosomal_protein_S1-like"/>
</dbReference>
<dbReference type="SUPFAM" id="SSF50249">
    <property type="entry name" value="Nucleic acid-binding proteins"/>
    <property type="match status" value="4"/>
</dbReference>
<dbReference type="PANTHER" id="PTHR10724:SF7">
    <property type="entry name" value="SMALL RIBOSOMAL SUBUNIT PROTEIN BS1C"/>
    <property type="match status" value="1"/>
</dbReference>
<feature type="domain" description="S1 motif" evidence="8">
    <location>
        <begin position="322"/>
        <end position="391"/>
    </location>
</feature>
<feature type="region of interest" description="Disordered" evidence="7">
    <location>
        <begin position="469"/>
        <end position="518"/>
    </location>
</feature>
<protein>
    <recommendedName>
        <fullName evidence="5">Small ribosomal subunit protein bS1</fullName>
    </recommendedName>
    <alternativeName>
        <fullName evidence="6">30S ribosomal protein S1</fullName>
    </alternativeName>
</protein>
<dbReference type="PROSITE" id="PS50126">
    <property type="entry name" value="S1"/>
    <property type="match status" value="4"/>
</dbReference>
<accession>A0A087BKX9</accession>
<reference evidence="9 10" key="1">
    <citation type="submission" date="2014-03" db="EMBL/GenBank/DDBJ databases">
        <title>Genomics of Bifidobacteria.</title>
        <authorList>
            <person name="Ventura M."/>
            <person name="Milani C."/>
            <person name="Lugli G.A."/>
        </authorList>
    </citation>
    <scope>NUCLEOTIDE SEQUENCE [LARGE SCALE GENOMIC DNA]</scope>
    <source>
        <strain evidence="9 10">LMG 11341</strain>
    </source>
</reference>
<comment type="caution">
    <text evidence="9">The sequence shown here is derived from an EMBL/GenBank/DDBJ whole genome shotgun (WGS) entry which is preliminary data.</text>
</comment>
<keyword evidence="10" id="KW-1185">Reference proteome</keyword>
<dbReference type="CDD" id="cd04465">
    <property type="entry name" value="S1_RPS1_repeat_ec2_hs2"/>
    <property type="match status" value="1"/>
</dbReference>